<reference evidence="3 4" key="1">
    <citation type="submission" date="2019-02" db="EMBL/GenBank/DDBJ databases">
        <title>Deep-cultivation of Planctomycetes and their phenomic and genomic characterization uncovers novel biology.</title>
        <authorList>
            <person name="Wiegand S."/>
            <person name="Jogler M."/>
            <person name="Boedeker C."/>
            <person name="Pinto D."/>
            <person name="Vollmers J."/>
            <person name="Rivas-Marin E."/>
            <person name="Kohn T."/>
            <person name="Peeters S.H."/>
            <person name="Heuer A."/>
            <person name="Rast P."/>
            <person name="Oberbeckmann S."/>
            <person name="Bunk B."/>
            <person name="Jeske O."/>
            <person name="Meyerdierks A."/>
            <person name="Storesund J.E."/>
            <person name="Kallscheuer N."/>
            <person name="Luecker S."/>
            <person name="Lage O.M."/>
            <person name="Pohl T."/>
            <person name="Merkel B.J."/>
            <person name="Hornburger P."/>
            <person name="Mueller R.-W."/>
            <person name="Bruemmer F."/>
            <person name="Labrenz M."/>
            <person name="Spormann A.M."/>
            <person name="Op den Camp H."/>
            <person name="Overmann J."/>
            <person name="Amann R."/>
            <person name="Jetten M.S.M."/>
            <person name="Mascher T."/>
            <person name="Medema M.H."/>
            <person name="Devos D.P."/>
            <person name="Kaster A.-K."/>
            <person name="Ovreas L."/>
            <person name="Rohde M."/>
            <person name="Galperin M.Y."/>
            <person name="Jogler C."/>
        </authorList>
    </citation>
    <scope>NUCLEOTIDE SEQUENCE [LARGE SCALE GENOMIC DNA]</scope>
    <source>
        <strain evidence="3 4">ETA_A1</strain>
    </source>
</reference>
<protein>
    <submittedName>
        <fullName evidence="3">Outer membrane biogenesis protein BamB</fullName>
    </submittedName>
</protein>
<proteinExistence type="predicted"/>
<keyword evidence="4" id="KW-1185">Reference proteome</keyword>
<name>A0A517Y161_9BACT</name>
<accession>A0A517Y161</accession>
<feature type="region of interest" description="Disordered" evidence="1">
    <location>
        <begin position="393"/>
        <end position="421"/>
    </location>
</feature>
<dbReference type="RefSeq" id="WP_238389308.1">
    <property type="nucleotide sequence ID" value="NZ_CP036273.1"/>
</dbReference>
<dbReference type="InterPro" id="IPR018391">
    <property type="entry name" value="PQQ_b-propeller_rpt"/>
</dbReference>
<dbReference type="PANTHER" id="PTHR34512:SF30">
    <property type="entry name" value="OUTER MEMBRANE PROTEIN ASSEMBLY FACTOR BAMB"/>
    <property type="match status" value="1"/>
</dbReference>
<dbReference type="Proteomes" id="UP000319576">
    <property type="component" value="Chromosome"/>
</dbReference>
<evidence type="ECO:0000256" key="1">
    <source>
        <dbReference type="SAM" id="MobiDB-lite"/>
    </source>
</evidence>
<dbReference type="InterPro" id="IPR002372">
    <property type="entry name" value="PQQ_rpt_dom"/>
</dbReference>
<organism evidence="3 4">
    <name type="scientific">Urbifossiella limnaea</name>
    <dbReference type="NCBI Taxonomy" id="2528023"/>
    <lineage>
        <taxon>Bacteria</taxon>
        <taxon>Pseudomonadati</taxon>
        <taxon>Planctomycetota</taxon>
        <taxon>Planctomycetia</taxon>
        <taxon>Gemmatales</taxon>
        <taxon>Gemmataceae</taxon>
        <taxon>Urbifossiella</taxon>
    </lineage>
</organism>
<dbReference type="PANTHER" id="PTHR34512">
    <property type="entry name" value="CELL SURFACE PROTEIN"/>
    <property type="match status" value="1"/>
</dbReference>
<sequence length="460" mass="47735">MNLFLLPLLLCADPTPAPAWPGFRGDGTSTSAAKNLPLTWSPTENLAWRAPLPGYGQSSPVVWNGRVYVTAVDGAEKEKLLVVAVDAATGRAAWAKEFAAGQKGKNNPMMSRAAPTPVADSDGVVAFFESGDVVALTHAGGVRWQRSLTKDYGAFKNNHGVGSSPAQTDAAVVILIDDGEPSYLVALDKATGKTVWKADRKGRSSWTSPVAARVGGRPAVVVSSSGSLDAYDAATGAELATLGGLVGNNIPSPAVAGDLVVFGAGEGRAKAGAAAPSNGCVRLAATGSKLAFEPEWELKRVVSHHASPLVHRGHAYFVTKAGLVHCVDLATGAERYAERLDNPCWATPVGAGEHVYFFGRDGVTTVLKAGPEFEKVAANRFWGAADFARRQAEAREQAAATLPRPPEGKGPGGGPPVSPEERDAARYSAVGDVVYGVAAVDGGFFARTGTELICVRGPGR</sequence>
<dbReference type="KEGG" id="uli:ETAA1_54630"/>
<dbReference type="SMART" id="SM00564">
    <property type="entry name" value="PQQ"/>
    <property type="match status" value="4"/>
</dbReference>
<gene>
    <name evidence="3" type="ORF">ETAA1_54630</name>
</gene>
<dbReference type="SUPFAM" id="SSF50998">
    <property type="entry name" value="Quinoprotein alcohol dehydrogenase-like"/>
    <property type="match status" value="1"/>
</dbReference>
<dbReference type="InterPro" id="IPR011047">
    <property type="entry name" value="Quinoprotein_ADH-like_sf"/>
</dbReference>
<dbReference type="EMBL" id="CP036273">
    <property type="protein sequence ID" value="QDU23463.1"/>
    <property type="molecule type" value="Genomic_DNA"/>
</dbReference>
<feature type="domain" description="Pyrrolo-quinoline quinone repeat" evidence="2">
    <location>
        <begin position="161"/>
        <end position="335"/>
    </location>
</feature>
<evidence type="ECO:0000259" key="2">
    <source>
        <dbReference type="Pfam" id="PF13360"/>
    </source>
</evidence>
<evidence type="ECO:0000313" key="4">
    <source>
        <dbReference type="Proteomes" id="UP000319576"/>
    </source>
</evidence>
<dbReference type="InterPro" id="IPR015943">
    <property type="entry name" value="WD40/YVTN_repeat-like_dom_sf"/>
</dbReference>
<dbReference type="Pfam" id="PF13360">
    <property type="entry name" value="PQQ_2"/>
    <property type="match status" value="2"/>
</dbReference>
<dbReference type="Gene3D" id="2.130.10.10">
    <property type="entry name" value="YVTN repeat-like/Quinoprotein amine dehydrogenase"/>
    <property type="match status" value="2"/>
</dbReference>
<dbReference type="AlphaFoldDB" id="A0A517Y161"/>
<evidence type="ECO:0000313" key="3">
    <source>
        <dbReference type="EMBL" id="QDU23463.1"/>
    </source>
</evidence>
<feature type="domain" description="Pyrrolo-quinoline quinone repeat" evidence="2">
    <location>
        <begin position="42"/>
        <end position="151"/>
    </location>
</feature>